<dbReference type="InterPro" id="IPR010427">
    <property type="entry name" value="DUF1023"/>
</dbReference>
<accession>A0A2V1HWB4</accession>
<sequence length="484" mass="49184">MSSDLIISGGGVVTVATEEMMAAVAGCRSAGLRLQQLASSTRRVVGESTYLPRQPVNGELGAGMEAQAAAAAVSRAADELVWLGHALMAAIDAYARVEWEIAKWVERQVEAAGYLVGRALPVIIVETAPLLLAVGVAAALLARHSPGAAPTAEQTAAQTALRGAILSSPLTAQLVRLLVAGLDDGMRGALQLPPELSAALDEDATDLLGTAAAAALIATVAGGPRLLPDGAVTVRRMRSEPVVAPSSLAEMVNRVPHGQTGRDQIRIERYVDGSGEARSIVYLGGTLEDPDQPWDMASNLSAMGGGDAGSVRAAGDAMRQAGIQPDESVVLVGYSQGGLVASRLTESGDWNVGGVLTVGSPGAGIELPADVPVVSLEHTGDFIPSLSGGSRSPALEPVTVRRELSPAELEASSGSAMPAHQLPLYLETARLADSDTEPRLVAEREAVLAAVAGAGSAAGAGAATAWRADRVSGDAPRGGAAAVR</sequence>
<comment type="caution">
    <text evidence="3">The sequence shown here is derived from an EMBL/GenBank/DDBJ whole genome shotgun (WGS) entry which is preliminary data.</text>
</comment>
<proteinExistence type="predicted"/>
<feature type="domain" description="DUF1023" evidence="2">
    <location>
        <begin position="274"/>
        <end position="371"/>
    </location>
</feature>
<dbReference type="EMBL" id="QEOP01000001">
    <property type="protein sequence ID" value="PVZ95459.1"/>
    <property type="molecule type" value="Genomic_DNA"/>
</dbReference>
<reference evidence="3 4" key="1">
    <citation type="submission" date="2018-05" db="EMBL/GenBank/DDBJ databases">
        <title>Amnibacterium sp. M8JJ-5, whole genome shotgun sequence.</title>
        <authorList>
            <person name="Tuo L."/>
        </authorList>
    </citation>
    <scope>NUCLEOTIDE SEQUENCE [LARGE SCALE GENOMIC DNA]</scope>
    <source>
        <strain evidence="3 4">M8JJ-5</strain>
    </source>
</reference>
<dbReference type="SUPFAM" id="SSF53474">
    <property type="entry name" value="alpha/beta-Hydrolases"/>
    <property type="match status" value="1"/>
</dbReference>
<evidence type="ECO:0000256" key="1">
    <source>
        <dbReference type="SAM" id="MobiDB-lite"/>
    </source>
</evidence>
<organism evidence="3 4">
    <name type="scientific">Amnibacterium flavum</name>
    <dbReference type="NCBI Taxonomy" id="2173173"/>
    <lineage>
        <taxon>Bacteria</taxon>
        <taxon>Bacillati</taxon>
        <taxon>Actinomycetota</taxon>
        <taxon>Actinomycetes</taxon>
        <taxon>Micrococcales</taxon>
        <taxon>Microbacteriaceae</taxon>
        <taxon>Amnibacterium</taxon>
    </lineage>
</organism>
<dbReference type="Pfam" id="PF06259">
    <property type="entry name" value="Abhydrolase_8"/>
    <property type="match status" value="1"/>
</dbReference>
<dbReference type="Proteomes" id="UP000244893">
    <property type="component" value="Unassembled WGS sequence"/>
</dbReference>
<feature type="compositionally biased region" description="Low complexity" evidence="1">
    <location>
        <begin position="456"/>
        <end position="466"/>
    </location>
</feature>
<keyword evidence="4" id="KW-1185">Reference proteome</keyword>
<evidence type="ECO:0000313" key="4">
    <source>
        <dbReference type="Proteomes" id="UP000244893"/>
    </source>
</evidence>
<feature type="region of interest" description="Disordered" evidence="1">
    <location>
        <begin position="456"/>
        <end position="484"/>
    </location>
</feature>
<evidence type="ECO:0000259" key="2">
    <source>
        <dbReference type="Pfam" id="PF06259"/>
    </source>
</evidence>
<dbReference type="AlphaFoldDB" id="A0A2V1HWB4"/>
<dbReference type="OrthoDB" id="4790882at2"/>
<gene>
    <name evidence="3" type="ORF">DDQ50_02830</name>
</gene>
<dbReference type="InterPro" id="IPR029058">
    <property type="entry name" value="AB_hydrolase_fold"/>
</dbReference>
<name>A0A2V1HWB4_9MICO</name>
<dbReference type="Gene3D" id="3.40.50.1820">
    <property type="entry name" value="alpha/beta hydrolase"/>
    <property type="match status" value="1"/>
</dbReference>
<protein>
    <recommendedName>
        <fullName evidence="2">DUF1023 domain-containing protein</fullName>
    </recommendedName>
</protein>
<dbReference type="RefSeq" id="WP_116755195.1">
    <property type="nucleotide sequence ID" value="NZ_JBHUEX010000001.1"/>
</dbReference>
<evidence type="ECO:0000313" key="3">
    <source>
        <dbReference type="EMBL" id="PVZ95459.1"/>
    </source>
</evidence>